<dbReference type="NCBIfam" id="TIGR00756">
    <property type="entry name" value="PPR"/>
    <property type="match status" value="4"/>
</dbReference>
<feature type="repeat" description="PPR" evidence="2">
    <location>
        <begin position="524"/>
        <end position="558"/>
    </location>
</feature>
<dbReference type="PANTHER" id="PTHR47937:SF2">
    <property type="entry name" value="PENTATRICOPEPTIDE (PPR) REPEAT-CONTAINING PROTEIN, PF01535'-RELATED"/>
    <property type="match status" value="1"/>
</dbReference>
<dbReference type="Proteomes" id="UP000298416">
    <property type="component" value="Unassembled WGS sequence"/>
</dbReference>
<organism evidence="4">
    <name type="scientific">Salvia splendens</name>
    <name type="common">Scarlet sage</name>
    <dbReference type="NCBI Taxonomy" id="180675"/>
    <lineage>
        <taxon>Eukaryota</taxon>
        <taxon>Viridiplantae</taxon>
        <taxon>Streptophyta</taxon>
        <taxon>Embryophyta</taxon>
        <taxon>Tracheophyta</taxon>
        <taxon>Spermatophyta</taxon>
        <taxon>Magnoliopsida</taxon>
        <taxon>eudicotyledons</taxon>
        <taxon>Gunneridae</taxon>
        <taxon>Pentapetalae</taxon>
        <taxon>asterids</taxon>
        <taxon>lamiids</taxon>
        <taxon>Lamiales</taxon>
        <taxon>Lamiaceae</taxon>
        <taxon>Nepetoideae</taxon>
        <taxon>Mentheae</taxon>
        <taxon>Salviinae</taxon>
        <taxon>Salvia</taxon>
        <taxon>Salvia subgen. Calosphace</taxon>
        <taxon>core Calosphace</taxon>
    </lineage>
</organism>
<feature type="compositionally biased region" description="Polar residues" evidence="3">
    <location>
        <begin position="48"/>
        <end position="63"/>
    </location>
</feature>
<evidence type="ECO:0000256" key="1">
    <source>
        <dbReference type="ARBA" id="ARBA00022737"/>
    </source>
</evidence>
<feature type="region of interest" description="Disordered" evidence="3">
    <location>
        <begin position="15"/>
        <end position="63"/>
    </location>
</feature>
<dbReference type="Pfam" id="PF01535">
    <property type="entry name" value="PPR"/>
    <property type="match status" value="5"/>
</dbReference>
<evidence type="ECO:0000313" key="5">
    <source>
        <dbReference type="Proteomes" id="UP000298416"/>
    </source>
</evidence>
<dbReference type="OrthoDB" id="185373at2759"/>
<evidence type="ECO:0000313" key="4">
    <source>
        <dbReference type="EMBL" id="KAG6404354.1"/>
    </source>
</evidence>
<feature type="repeat" description="PPR" evidence="2">
    <location>
        <begin position="163"/>
        <end position="198"/>
    </location>
</feature>
<dbReference type="InterPro" id="IPR002885">
    <property type="entry name" value="PPR_rpt"/>
</dbReference>
<keyword evidence="1" id="KW-0677">Repeat</keyword>
<evidence type="ECO:0000256" key="2">
    <source>
        <dbReference type="PROSITE-ProRule" id="PRU00708"/>
    </source>
</evidence>
<dbReference type="Pfam" id="PF13812">
    <property type="entry name" value="PPR_3"/>
    <property type="match status" value="1"/>
</dbReference>
<dbReference type="Pfam" id="PF13041">
    <property type="entry name" value="PPR_2"/>
    <property type="match status" value="1"/>
</dbReference>
<dbReference type="GO" id="GO:0048316">
    <property type="term" value="P:seed development"/>
    <property type="evidence" value="ECO:0007669"/>
    <property type="project" value="UniProtKB-ARBA"/>
</dbReference>
<feature type="repeat" description="PPR" evidence="2">
    <location>
        <begin position="340"/>
        <end position="374"/>
    </location>
</feature>
<proteinExistence type="predicted"/>
<keyword evidence="5" id="KW-1185">Reference proteome</keyword>
<accession>A0A8X8ZHP5</accession>
<comment type="caution">
    <text evidence="4">The sequence shown here is derived from an EMBL/GenBank/DDBJ whole genome shotgun (WGS) entry which is preliminary data.</text>
</comment>
<feature type="repeat" description="PPR" evidence="2">
    <location>
        <begin position="235"/>
        <end position="269"/>
    </location>
</feature>
<dbReference type="EMBL" id="PNBA02000013">
    <property type="protein sequence ID" value="KAG6404354.1"/>
    <property type="molecule type" value="Genomic_DNA"/>
</dbReference>
<dbReference type="InterPro" id="IPR052308">
    <property type="entry name" value="PPR_domain-containing"/>
</dbReference>
<feature type="compositionally biased region" description="Polar residues" evidence="3">
    <location>
        <begin position="678"/>
        <end position="728"/>
    </location>
</feature>
<dbReference type="PANTHER" id="PTHR47937">
    <property type="entry name" value="PLASTID TRANSCRIPTIONALLY ACTIVE CHROMOSOME 2-LIKE PROTEIN"/>
    <property type="match status" value="1"/>
</dbReference>
<gene>
    <name evidence="4" type="ORF">SASPL_136600</name>
</gene>
<protein>
    <recommendedName>
        <fullName evidence="6">Pentatricopeptide repeat domain-containing protein 1</fullName>
    </recommendedName>
</protein>
<feature type="compositionally biased region" description="Low complexity" evidence="3">
    <location>
        <begin position="657"/>
        <end position="677"/>
    </location>
</feature>
<reference evidence="4" key="2">
    <citation type="submission" date="2020-08" db="EMBL/GenBank/DDBJ databases">
        <title>Plant Genome Project.</title>
        <authorList>
            <person name="Zhang R.-G."/>
        </authorList>
    </citation>
    <scope>NUCLEOTIDE SEQUENCE</scope>
    <source>
        <strain evidence="4">Huo1</strain>
        <tissue evidence="4">Leaf</tissue>
    </source>
</reference>
<feature type="repeat" description="PPR" evidence="2">
    <location>
        <begin position="454"/>
        <end position="488"/>
    </location>
</feature>
<sequence>MSLLRLFLRRSVRRYSSNPYPFPNSDSPLPNPSPPPYPTTNFTPNQFSAAAQHSQPQSLDNSSFISQRSYGFSSAEEAAAERRRRKRRLRIEPPLYALRPNPQSPPPSAADASDRGRLPDSTSALVGPRLNLHNRVQSLIRAADLDSASYVARQAVFQRVRPTVFTCNAIVAAMCRAKRYDDAKALFHYFFRQASIVPSIISYNYLIASHCESKEVDLALEVCKEILESAPFCPSAVTYRHLTKGLVVAGRMDDAVASLREMLHKGNGADSLVYNNVILGFLNLGNLEKANEFFDELKERCTVYDGVVNATFMDWFFSQGRAKEAMESYRDLMAREYRMVPATRNVLLETLLKHGKKDEAWELFHGMLDDHTPPTFQAVNSDTISMMVNECFKEGDVEKAKDVFKRTGKGAKSKPFYMDVAGYNNMITRLCELEMMDEADQYYKQLLEKSLVPDVNTFKTLIDAYIKVDRVETVIRKFTEMAESGLRIIPPYVNKWFAFIIEKGKASDCLPILSKMTEREPKPDVMTYDIVIRGLVQEGNFDATPNLLREMMTQGIGTTPLLKEFVLGVFDGLGRRVEIENIFNFTHQSPYQGPRGPSSAERPPAMAEQGGRPPALPWQAANPLQMSNANKYAQQTSAIQYTQQTSANQYTRQTSGNQYTQQTSGNQNTQQTSGNQYAQQSYGNQHTEQGYANQNAQQGYPTQHTQQGYPNQHTQQGYPNQHTQQGYANQFARHGSQPQTMQEMAHSHPMPEQEVEYRYAAGRNGA</sequence>
<feature type="compositionally biased region" description="Pro residues" evidence="3">
    <location>
        <begin position="29"/>
        <end position="38"/>
    </location>
</feature>
<name>A0A8X8ZHP5_SALSN</name>
<dbReference type="FunFam" id="1.25.40.10:FF:000922">
    <property type="entry name" value="Pentatricopeptide repeat-containing protein"/>
    <property type="match status" value="1"/>
</dbReference>
<feature type="region of interest" description="Disordered" evidence="3">
    <location>
        <begin position="587"/>
        <end position="619"/>
    </location>
</feature>
<feature type="region of interest" description="Disordered" evidence="3">
    <location>
        <begin position="75"/>
        <end position="124"/>
    </location>
</feature>
<feature type="repeat" description="PPR" evidence="2">
    <location>
        <begin position="419"/>
        <end position="453"/>
    </location>
</feature>
<feature type="region of interest" description="Disordered" evidence="3">
    <location>
        <begin position="648"/>
        <end position="753"/>
    </location>
</feature>
<dbReference type="PROSITE" id="PS51375">
    <property type="entry name" value="PPR"/>
    <property type="match status" value="7"/>
</dbReference>
<reference evidence="4" key="1">
    <citation type="submission" date="2018-01" db="EMBL/GenBank/DDBJ databases">
        <authorList>
            <person name="Mao J.F."/>
        </authorList>
    </citation>
    <scope>NUCLEOTIDE SEQUENCE</scope>
    <source>
        <strain evidence="4">Huo1</strain>
        <tissue evidence="4">Leaf</tissue>
    </source>
</reference>
<evidence type="ECO:0008006" key="6">
    <source>
        <dbReference type="Google" id="ProtNLM"/>
    </source>
</evidence>
<feature type="repeat" description="PPR" evidence="2">
    <location>
        <begin position="270"/>
        <end position="300"/>
    </location>
</feature>
<evidence type="ECO:0000256" key="3">
    <source>
        <dbReference type="SAM" id="MobiDB-lite"/>
    </source>
</evidence>
<dbReference type="AlphaFoldDB" id="A0A8X8ZHP5"/>